<dbReference type="Proteomes" id="UP000094379">
    <property type="component" value="Unassembled WGS sequence"/>
</dbReference>
<evidence type="ECO:0000313" key="4">
    <source>
        <dbReference type="Proteomes" id="UP000094379"/>
    </source>
</evidence>
<keyword evidence="2" id="KW-0732">Signal</keyword>
<feature type="compositionally biased region" description="Low complexity" evidence="1">
    <location>
        <begin position="119"/>
        <end position="137"/>
    </location>
</feature>
<evidence type="ECO:0000313" key="3">
    <source>
        <dbReference type="EMBL" id="ODN67935.1"/>
    </source>
</evidence>
<evidence type="ECO:0000256" key="1">
    <source>
        <dbReference type="SAM" id="MobiDB-lite"/>
    </source>
</evidence>
<feature type="region of interest" description="Disordered" evidence="1">
    <location>
        <begin position="27"/>
        <end position="137"/>
    </location>
</feature>
<evidence type="ECO:0008006" key="5">
    <source>
        <dbReference type="Google" id="ProtNLM"/>
    </source>
</evidence>
<dbReference type="EMBL" id="MCRI01000002">
    <property type="protein sequence ID" value="ODN67935.1"/>
    <property type="molecule type" value="Genomic_DNA"/>
</dbReference>
<dbReference type="RefSeq" id="WP_069295020.1">
    <property type="nucleotide sequence ID" value="NZ_MCRI01000002.1"/>
</dbReference>
<evidence type="ECO:0000256" key="2">
    <source>
        <dbReference type="SAM" id="SignalP"/>
    </source>
</evidence>
<feature type="chain" id="PRO_5009128716" description="Filamentous hemagglutinin" evidence="2">
    <location>
        <begin position="23"/>
        <end position="137"/>
    </location>
</feature>
<organism evidence="3 4">
    <name type="scientific">Methylophaga muralis</name>
    <dbReference type="NCBI Taxonomy" id="291169"/>
    <lineage>
        <taxon>Bacteria</taxon>
        <taxon>Pseudomonadati</taxon>
        <taxon>Pseudomonadota</taxon>
        <taxon>Gammaproteobacteria</taxon>
        <taxon>Thiotrichales</taxon>
        <taxon>Piscirickettsiaceae</taxon>
        <taxon>Methylophaga</taxon>
    </lineage>
</organism>
<name>A0A1E3GVF6_9GAMM</name>
<protein>
    <recommendedName>
        <fullName evidence="5">Filamentous hemagglutinin</fullName>
    </recommendedName>
</protein>
<dbReference type="AlphaFoldDB" id="A0A1E3GVF6"/>
<reference evidence="3 4" key="1">
    <citation type="submission" date="2016-07" db="EMBL/GenBank/DDBJ databases">
        <title>Draft Genome Sequence of Methylophaga muralis Bur 1.</title>
        <authorList>
            <person name="Vasilenko O.V."/>
            <person name="Doronina N.V."/>
            <person name="Shmareva M.N."/>
            <person name="Tarlachkov S.V."/>
            <person name="Mustakhimov I."/>
            <person name="Trotsenko Y.A."/>
        </authorList>
    </citation>
    <scope>NUCLEOTIDE SEQUENCE [LARGE SCALE GENOMIC DNA]</scope>
    <source>
        <strain evidence="3 4">Bur 1</strain>
    </source>
</reference>
<gene>
    <name evidence="3" type="ORF">A9E74_00441</name>
</gene>
<sequence>MFKKLFVSAAVSAIYFATPVLAEDLNQPQDHRSTINQQQSNQVGQPIDNRIDSEIRQNQSNTPITPQTTQPLPATPPSRSVMTPEPPPPPTRVNPQTPQTTDPALPNTGAPAGNTPVVPDTTYPDATYPDDTTTPYR</sequence>
<proteinExistence type="predicted"/>
<accession>A0A1E3GVF6</accession>
<dbReference type="STRING" id="291169.A9E74_00441"/>
<feature type="compositionally biased region" description="Low complexity" evidence="1">
    <location>
        <begin position="62"/>
        <end position="83"/>
    </location>
</feature>
<feature type="signal peptide" evidence="2">
    <location>
        <begin position="1"/>
        <end position="22"/>
    </location>
</feature>
<keyword evidence="4" id="KW-1185">Reference proteome</keyword>
<comment type="caution">
    <text evidence="3">The sequence shown here is derived from an EMBL/GenBank/DDBJ whole genome shotgun (WGS) entry which is preliminary data.</text>
</comment>
<feature type="compositionally biased region" description="Polar residues" evidence="1">
    <location>
        <begin position="34"/>
        <end position="44"/>
    </location>
</feature>